<evidence type="ECO:0000256" key="2">
    <source>
        <dbReference type="ARBA" id="ARBA00023004"/>
    </source>
</evidence>
<keyword evidence="2" id="KW-0408">Iron</keyword>
<sequence length="421" mass="48502">MISKLKASSVKELIAFALEECRTKTLSLFVGMDAATFCCQPHADFSPVGWHLGHIAYIESLWVLEHSADLPCLFPQYRQLFAADGLPKKQRVQLPEIAEIVYYLDTVRAKTLEYLEAADIQQQERLWRFLIQHESQHCEIITMVLELLDSQQSIVNGQKSIVNGQNLSSVGEMVEIPAGEFELGNDSIDALDNERPAHRVYLDTYWIDRYPVTCGEYEVFMEAGGYQNPEWWSVAGWEWLQTEPVIQPLYWNHFSAATEHHPVYGVSWYEAEAYARFVGKRLPTEAEWEKAASWNDKASCRHTYPWGEDIPTPQKCNCDGLRRGLGDTTTPVNAYPAGQSAYGVYDTLGNVWEWTASWFDGYKGFQSYPYKGYAQVYFDQKHRVLKGGSWATRPWVLRPSFRNWYHPQVRQIFAGFRCARD</sequence>
<feature type="domain" description="Sulfatase-modifying factor enzyme-like" evidence="4">
    <location>
        <begin position="171"/>
        <end position="420"/>
    </location>
</feature>
<dbReference type="RefSeq" id="WP_190567953.1">
    <property type="nucleotide sequence ID" value="NZ_JACJQL010000017.1"/>
</dbReference>
<accession>A0ABR8BE45</accession>
<evidence type="ECO:0000313" key="6">
    <source>
        <dbReference type="EMBL" id="MBD2252362.1"/>
    </source>
</evidence>
<reference evidence="6 7" key="1">
    <citation type="journal article" date="2020" name="ISME J.">
        <title>Comparative genomics reveals insights into cyanobacterial evolution and habitat adaptation.</title>
        <authorList>
            <person name="Chen M.Y."/>
            <person name="Teng W.K."/>
            <person name="Zhao L."/>
            <person name="Hu C.X."/>
            <person name="Zhou Y.K."/>
            <person name="Han B.P."/>
            <person name="Song L.R."/>
            <person name="Shu W.S."/>
        </authorList>
    </citation>
    <scope>NUCLEOTIDE SEQUENCE [LARGE SCALE GENOMIC DNA]</scope>
    <source>
        <strain evidence="6 7">FACHB-3921</strain>
    </source>
</reference>
<dbReference type="InterPro" id="IPR034660">
    <property type="entry name" value="DinB/YfiT-like"/>
</dbReference>
<comment type="caution">
    <text evidence="6">The sequence shown here is derived from an EMBL/GenBank/DDBJ whole genome shotgun (WGS) entry which is preliminary data.</text>
</comment>
<dbReference type="SUPFAM" id="SSF109854">
    <property type="entry name" value="DinB/YfiT-like putative metalloenzymes"/>
    <property type="match status" value="1"/>
</dbReference>
<feature type="domain" description="DinB-like" evidence="5">
    <location>
        <begin position="17"/>
        <end position="141"/>
    </location>
</feature>
<dbReference type="InterPro" id="IPR017806">
    <property type="entry name" value="EgtB"/>
</dbReference>
<evidence type="ECO:0000256" key="3">
    <source>
        <dbReference type="ARBA" id="ARBA00037882"/>
    </source>
</evidence>
<dbReference type="InterPro" id="IPR005532">
    <property type="entry name" value="SUMF_dom"/>
</dbReference>
<evidence type="ECO:0000259" key="5">
    <source>
        <dbReference type="Pfam" id="PF12867"/>
    </source>
</evidence>
<comment type="pathway">
    <text evidence="3">Amino-acid biosynthesis; ergothioneine biosynthesis.</text>
</comment>
<protein>
    <submittedName>
        <fullName evidence="6">Ergothioneine biosynthesis protein EgtB</fullName>
    </submittedName>
</protein>
<name>A0ABR8BE45_9NOSO</name>
<dbReference type="PANTHER" id="PTHR23150:SF36">
    <property type="entry name" value="HERCYNINE OXYGENASE"/>
    <property type="match status" value="1"/>
</dbReference>
<evidence type="ECO:0000259" key="4">
    <source>
        <dbReference type="Pfam" id="PF03781"/>
    </source>
</evidence>
<dbReference type="SUPFAM" id="SSF56436">
    <property type="entry name" value="C-type lectin-like"/>
    <property type="match status" value="1"/>
</dbReference>
<dbReference type="EMBL" id="JACJQL010000017">
    <property type="protein sequence ID" value="MBD2252362.1"/>
    <property type="molecule type" value="Genomic_DNA"/>
</dbReference>
<dbReference type="Pfam" id="PF03781">
    <property type="entry name" value="FGE-sulfatase"/>
    <property type="match status" value="1"/>
</dbReference>
<dbReference type="Gene3D" id="1.20.120.450">
    <property type="entry name" value="dinb family like domain"/>
    <property type="match status" value="1"/>
</dbReference>
<dbReference type="PANTHER" id="PTHR23150">
    <property type="entry name" value="SULFATASE MODIFYING FACTOR 1, 2"/>
    <property type="match status" value="1"/>
</dbReference>
<dbReference type="InterPro" id="IPR016187">
    <property type="entry name" value="CTDL_fold"/>
</dbReference>
<keyword evidence="7" id="KW-1185">Reference proteome</keyword>
<proteinExistence type="predicted"/>
<dbReference type="Pfam" id="PF12867">
    <property type="entry name" value="DinB_2"/>
    <property type="match status" value="1"/>
</dbReference>
<dbReference type="Gene3D" id="3.90.1580.10">
    <property type="entry name" value="paralog of FGE (formylglycine-generating enzyme)"/>
    <property type="match status" value="1"/>
</dbReference>
<evidence type="ECO:0000313" key="7">
    <source>
        <dbReference type="Proteomes" id="UP000621307"/>
    </source>
</evidence>
<gene>
    <name evidence="6" type="ORF">H6G14_13750</name>
</gene>
<dbReference type="Proteomes" id="UP000621307">
    <property type="component" value="Unassembled WGS sequence"/>
</dbReference>
<dbReference type="InterPro" id="IPR051043">
    <property type="entry name" value="Sulfatase_Mod_Factor_Kinase"/>
</dbReference>
<keyword evidence="1" id="KW-0560">Oxidoreductase</keyword>
<dbReference type="InterPro" id="IPR042095">
    <property type="entry name" value="SUMF_sf"/>
</dbReference>
<dbReference type="NCBIfam" id="TIGR03440">
    <property type="entry name" value="egtB_TIGR03440"/>
    <property type="match status" value="1"/>
</dbReference>
<organism evidence="6 7">
    <name type="scientific">Nostoc parmelioides FACHB-3921</name>
    <dbReference type="NCBI Taxonomy" id="2692909"/>
    <lineage>
        <taxon>Bacteria</taxon>
        <taxon>Bacillati</taxon>
        <taxon>Cyanobacteriota</taxon>
        <taxon>Cyanophyceae</taxon>
        <taxon>Nostocales</taxon>
        <taxon>Nostocaceae</taxon>
        <taxon>Nostoc</taxon>
    </lineage>
</organism>
<evidence type="ECO:0000256" key="1">
    <source>
        <dbReference type="ARBA" id="ARBA00023002"/>
    </source>
</evidence>
<dbReference type="InterPro" id="IPR024775">
    <property type="entry name" value="DinB-like"/>
</dbReference>